<feature type="binding site" evidence="12">
    <location>
        <begin position="320"/>
        <end position="323"/>
    </location>
    <ligand>
        <name>FAD</name>
        <dbReference type="ChEBI" id="CHEBI:57692"/>
    </ligand>
</feature>
<evidence type="ECO:0000256" key="2">
    <source>
        <dbReference type="ARBA" id="ARBA00012608"/>
    </source>
</evidence>
<dbReference type="InterPro" id="IPR004099">
    <property type="entry name" value="Pyr_nucl-diS_OxRdtase_dimer"/>
</dbReference>
<feature type="binding site" evidence="12">
    <location>
        <position position="273"/>
    </location>
    <ligand>
        <name>NAD(+)</name>
        <dbReference type="ChEBI" id="CHEBI:57540"/>
    </ligand>
</feature>
<dbReference type="Proteomes" id="UP000007239">
    <property type="component" value="Chromosome"/>
</dbReference>
<comment type="miscellaneous">
    <text evidence="14">The active site is a redox-active disulfide bond.</text>
</comment>
<evidence type="ECO:0000256" key="6">
    <source>
        <dbReference type="ARBA" id="ARBA00023002"/>
    </source>
</evidence>
<accession>F6BH77</accession>
<protein>
    <recommendedName>
        <fullName evidence="3 14">Dihydrolipoyl dehydrogenase</fullName>
        <ecNumber evidence="2 14">1.8.1.4</ecNumber>
    </recommendedName>
</protein>
<dbReference type="InterPro" id="IPR036188">
    <property type="entry name" value="FAD/NAD-bd_sf"/>
</dbReference>
<keyword evidence="5 12" id="KW-0274">FAD</keyword>
<evidence type="ECO:0000256" key="1">
    <source>
        <dbReference type="ARBA" id="ARBA00007532"/>
    </source>
</evidence>
<dbReference type="InterPro" id="IPR050151">
    <property type="entry name" value="Class-I_Pyr_Nuc-Dis_Oxidored"/>
</dbReference>
<dbReference type="EMBL" id="CP002739">
    <property type="protein sequence ID" value="AEF16521.1"/>
    <property type="molecule type" value="Genomic_DNA"/>
</dbReference>
<dbReference type="AlphaFoldDB" id="F6BH77"/>
<comment type="cofactor">
    <cofactor evidence="12 14">
        <name>FAD</name>
        <dbReference type="ChEBI" id="CHEBI:57692"/>
    </cofactor>
    <text evidence="12 14">Binds 1 FAD per subunit.</text>
</comment>
<dbReference type="PANTHER" id="PTHR22912">
    <property type="entry name" value="DISULFIDE OXIDOREDUCTASE"/>
    <property type="match status" value="1"/>
</dbReference>
<dbReference type="PROSITE" id="PS00076">
    <property type="entry name" value="PYRIDINE_REDOX_1"/>
    <property type="match status" value="1"/>
</dbReference>
<comment type="catalytic activity">
    <reaction evidence="10 14">
        <text>N(6)-[(R)-dihydrolipoyl]-L-lysyl-[protein] + NAD(+) = N(6)-[(R)-lipoyl]-L-lysyl-[protein] + NADH + H(+)</text>
        <dbReference type="Rhea" id="RHEA:15045"/>
        <dbReference type="Rhea" id="RHEA-COMP:10474"/>
        <dbReference type="Rhea" id="RHEA-COMP:10475"/>
        <dbReference type="ChEBI" id="CHEBI:15378"/>
        <dbReference type="ChEBI" id="CHEBI:57540"/>
        <dbReference type="ChEBI" id="CHEBI:57945"/>
        <dbReference type="ChEBI" id="CHEBI:83099"/>
        <dbReference type="ChEBI" id="CHEBI:83100"/>
        <dbReference type="EC" id="1.8.1.4"/>
    </reaction>
</comment>
<evidence type="ECO:0000256" key="10">
    <source>
        <dbReference type="ARBA" id="ARBA00049187"/>
    </source>
</evidence>
<dbReference type="GO" id="GO:0050660">
    <property type="term" value="F:flavin adenine dinucleotide binding"/>
    <property type="evidence" value="ECO:0007669"/>
    <property type="project" value="InterPro"/>
</dbReference>
<evidence type="ECO:0000313" key="17">
    <source>
        <dbReference type="EMBL" id="AEF16521.1"/>
    </source>
</evidence>
<dbReference type="Pfam" id="PF07992">
    <property type="entry name" value="Pyr_redox_2"/>
    <property type="match status" value="1"/>
</dbReference>
<keyword evidence="4 14" id="KW-0285">Flavoprotein</keyword>
<evidence type="ECO:0000256" key="14">
    <source>
        <dbReference type="RuleBase" id="RU003692"/>
    </source>
</evidence>
<dbReference type="RefSeq" id="WP_013787272.1">
    <property type="nucleotide sequence ID" value="NC_015555.1"/>
</dbReference>
<dbReference type="Pfam" id="PF02852">
    <property type="entry name" value="Pyr_redox_dim"/>
    <property type="match status" value="1"/>
</dbReference>
<keyword evidence="12" id="KW-0547">Nucleotide-binding</keyword>
<gene>
    <name evidence="17" type="ordered locus">Thexy_0469</name>
</gene>
<dbReference type="Gene3D" id="3.30.390.30">
    <property type="match status" value="1"/>
</dbReference>
<evidence type="ECO:0000256" key="3">
    <source>
        <dbReference type="ARBA" id="ARBA00016961"/>
    </source>
</evidence>
<feature type="disulfide bond" description="Redox-active" evidence="13">
    <location>
        <begin position="44"/>
        <end position="49"/>
    </location>
</feature>
<dbReference type="SUPFAM" id="SSF55424">
    <property type="entry name" value="FAD/NAD-linked reductases, dimerisation (C-terminal) domain"/>
    <property type="match status" value="1"/>
</dbReference>
<sequence length="462" mass="50193">MKELKYDVVVVGGGPGGTPGANMLSKNGLKVALVEKGVGLGGTCLFEGCIPSKIYIETATRYADIKKFKNFGGILNYNDIDVDFLAIKERKDKILNARVTRAEKASKMNKLDIYYGMATIADKNVVEVETKEEKIRLVFDKLIIATGSETVKPPIPGIELPGIMFSEDVFELKTKPKSMVVVGGGYIGVEIASMLARMDTKVTIIEALPRILTTEDVAVSEAVEEGLKEYNIDIYTDAKVASISKENDLFKVNYVKGGIENAVSAEKVLVAVGRRPRTENLNIELLGIKLGNHKEIPVNDFMQTENPNVYATGDVNGKIMLAHAATRESIIAAKSILGSNVPMTYNAIPHAIFCEPEAASVGIDSSKATDLGYKVIKFSYSEDARALIVGDDKGFVQMIVDPATHKLYGMQIVGKEAGELIMEATYIIRTNGRLEDITASIHTHPTLSEIITEAAEKALNLL</sequence>
<dbReference type="InterPro" id="IPR001100">
    <property type="entry name" value="Pyr_nuc-diS_OxRdtase"/>
</dbReference>
<evidence type="ECO:0000256" key="13">
    <source>
        <dbReference type="PIRSR" id="PIRSR000350-4"/>
    </source>
</evidence>
<evidence type="ECO:0000256" key="12">
    <source>
        <dbReference type="PIRSR" id="PIRSR000350-3"/>
    </source>
</evidence>
<dbReference type="GO" id="GO:0005737">
    <property type="term" value="C:cytoplasm"/>
    <property type="evidence" value="ECO:0007669"/>
    <property type="project" value="UniProtKB-ARBA"/>
</dbReference>
<dbReference type="GO" id="GO:0004148">
    <property type="term" value="F:dihydrolipoyl dehydrogenase (NADH) activity"/>
    <property type="evidence" value="ECO:0007669"/>
    <property type="project" value="UniProtKB-EC"/>
</dbReference>
<organism evidence="17 18">
    <name type="scientific">Thermoanaerobacterium xylanolyticum (strain ATCC 49914 / DSM 7097 / LX-11)</name>
    <dbReference type="NCBI Taxonomy" id="858215"/>
    <lineage>
        <taxon>Bacteria</taxon>
        <taxon>Bacillati</taxon>
        <taxon>Bacillota</taxon>
        <taxon>Clostridia</taxon>
        <taxon>Thermoanaerobacterales</taxon>
        <taxon>Thermoanaerobacteraceae</taxon>
        <taxon>Thermoanaerobacterium</taxon>
    </lineage>
</organism>
<evidence type="ECO:0000256" key="9">
    <source>
        <dbReference type="ARBA" id="ARBA00023284"/>
    </source>
</evidence>
<keyword evidence="6 14" id="KW-0560">Oxidoreductase</keyword>
<dbReference type="InterPro" id="IPR016156">
    <property type="entry name" value="FAD/NAD-linked_Rdtase_dimer_sf"/>
</dbReference>
<name>F6BH77_THEXL</name>
<dbReference type="EC" id="1.8.1.4" evidence="2 14"/>
<evidence type="ECO:0000256" key="11">
    <source>
        <dbReference type="PIRSR" id="PIRSR000350-2"/>
    </source>
</evidence>
<proteinExistence type="inferred from homology"/>
<dbReference type="eggNOG" id="COG1249">
    <property type="taxonomic scope" value="Bacteria"/>
</dbReference>
<feature type="binding site" evidence="12">
    <location>
        <position position="53"/>
    </location>
    <ligand>
        <name>FAD</name>
        <dbReference type="ChEBI" id="CHEBI:57692"/>
    </ligand>
</feature>
<reference evidence="17" key="1">
    <citation type="submission" date="2011-05" db="EMBL/GenBank/DDBJ databases">
        <title>Complete sequence of Thermoanaerobacterium xylanolyticum LX-11.</title>
        <authorList>
            <consortium name="US DOE Joint Genome Institute"/>
            <person name="Lucas S."/>
            <person name="Han J."/>
            <person name="Lapidus A."/>
            <person name="Cheng J.-F."/>
            <person name="Goodwin L."/>
            <person name="Pitluck S."/>
            <person name="Peters L."/>
            <person name="Mikhailova N."/>
            <person name="Lu M."/>
            <person name="Han C."/>
            <person name="Tapia R."/>
            <person name="Land M."/>
            <person name="Hauser L."/>
            <person name="Kyrpides N."/>
            <person name="Ivanova N."/>
            <person name="Pagani I."/>
            <person name="Hemme C."/>
            <person name="Woyke T."/>
        </authorList>
    </citation>
    <scope>NUCLEOTIDE SEQUENCE</scope>
    <source>
        <strain evidence="17">LX-11</strain>
    </source>
</reference>
<evidence type="ECO:0000256" key="8">
    <source>
        <dbReference type="ARBA" id="ARBA00023157"/>
    </source>
</evidence>
<feature type="binding site" evidence="12">
    <location>
        <begin position="183"/>
        <end position="190"/>
    </location>
    <ligand>
        <name>NAD(+)</name>
        <dbReference type="ChEBI" id="CHEBI:57540"/>
    </ligand>
</feature>
<feature type="domain" description="FAD/NAD(P)-binding" evidence="16">
    <location>
        <begin position="6"/>
        <end position="328"/>
    </location>
</feature>
<dbReference type="GO" id="GO:0006103">
    <property type="term" value="P:2-oxoglutarate metabolic process"/>
    <property type="evidence" value="ECO:0007669"/>
    <property type="project" value="TreeGrafter"/>
</dbReference>
<dbReference type="PIRSF" id="PIRSF000350">
    <property type="entry name" value="Mercury_reductase_MerA"/>
    <property type="match status" value="1"/>
</dbReference>
<feature type="binding site" evidence="12">
    <location>
        <begin position="146"/>
        <end position="148"/>
    </location>
    <ligand>
        <name>FAD</name>
        <dbReference type="ChEBI" id="CHEBI:57692"/>
    </ligand>
</feature>
<dbReference type="NCBIfam" id="TIGR01350">
    <property type="entry name" value="lipoamide_DH"/>
    <property type="match status" value="1"/>
</dbReference>
<evidence type="ECO:0000313" key="18">
    <source>
        <dbReference type="Proteomes" id="UP000007239"/>
    </source>
</evidence>
<evidence type="ECO:0000256" key="7">
    <source>
        <dbReference type="ARBA" id="ARBA00023027"/>
    </source>
</evidence>
<dbReference type="InterPro" id="IPR023753">
    <property type="entry name" value="FAD/NAD-binding_dom"/>
</dbReference>
<feature type="domain" description="Pyridine nucleotide-disulphide oxidoreductase dimerisation" evidence="15">
    <location>
        <begin position="348"/>
        <end position="455"/>
    </location>
</feature>
<dbReference type="InterPro" id="IPR012999">
    <property type="entry name" value="Pyr_OxRdtase_I_AS"/>
</dbReference>
<dbReference type="PRINTS" id="PR00368">
    <property type="entry name" value="FADPNR"/>
</dbReference>
<feature type="active site" description="Proton acceptor" evidence="11">
    <location>
        <position position="444"/>
    </location>
</feature>
<dbReference type="InterPro" id="IPR006258">
    <property type="entry name" value="Lipoamide_DH"/>
</dbReference>
<dbReference type="FunFam" id="3.30.390.30:FF:000001">
    <property type="entry name" value="Dihydrolipoyl dehydrogenase"/>
    <property type="match status" value="1"/>
</dbReference>
<dbReference type="KEGG" id="txy:Thexy_0469"/>
<dbReference type="STRING" id="858215.Thexy_0469"/>
<keyword evidence="18" id="KW-1185">Reference proteome</keyword>
<feature type="binding site" evidence="12">
    <location>
        <position position="314"/>
    </location>
    <ligand>
        <name>FAD</name>
        <dbReference type="ChEBI" id="CHEBI:57692"/>
    </ligand>
</feature>
<dbReference type="HOGENOM" id="CLU_016755_0_2_9"/>
<dbReference type="PANTHER" id="PTHR22912:SF151">
    <property type="entry name" value="DIHYDROLIPOYL DEHYDROGENASE, MITOCHONDRIAL"/>
    <property type="match status" value="1"/>
</dbReference>
<dbReference type="SUPFAM" id="SSF51905">
    <property type="entry name" value="FAD/NAD(P)-binding domain"/>
    <property type="match status" value="1"/>
</dbReference>
<evidence type="ECO:0000259" key="16">
    <source>
        <dbReference type="Pfam" id="PF07992"/>
    </source>
</evidence>
<keyword evidence="8" id="KW-1015">Disulfide bond</keyword>
<comment type="similarity">
    <text evidence="1 14">Belongs to the class-I pyridine nucleotide-disulfide oxidoreductase family.</text>
</comment>
<keyword evidence="9 14" id="KW-0676">Redox-active center</keyword>
<evidence type="ECO:0000256" key="5">
    <source>
        <dbReference type="ARBA" id="ARBA00022827"/>
    </source>
</evidence>
<dbReference type="Gene3D" id="3.50.50.60">
    <property type="entry name" value="FAD/NAD(P)-binding domain"/>
    <property type="match status" value="2"/>
</dbReference>
<feature type="binding site" evidence="12">
    <location>
        <position position="206"/>
    </location>
    <ligand>
        <name>NAD(+)</name>
        <dbReference type="ChEBI" id="CHEBI:57540"/>
    </ligand>
</feature>
<keyword evidence="7 12" id="KW-0520">NAD</keyword>
<evidence type="ECO:0000259" key="15">
    <source>
        <dbReference type="Pfam" id="PF02852"/>
    </source>
</evidence>
<evidence type="ECO:0000256" key="4">
    <source>
        <dbReference type="ARBA" id="ARBA00022630"/>
    </source>
</evidence>
<dbReference type="PRINTS" id="PR00411">
    <property type="entry name" value="PNDRDTASEI"/>
</dbReference>